<reference evidence="2 3" key="1">
    <citation type="journal article" date="2011" name="Stand. Genomic Sci.">
        <title>Complete genome sequence of Rhodospirillum rubrum type strain (S1).</title>
        <authorList>
            <person name="Munk A.C."/>
            <person name="Copeland A."/>
            <person name="Lucas S."/>
            <person name="Lapidus A."/>
            <person name="Del Rio T.G."/>
            <person name="Barry K."/>
            <person name="Detter J.C."/>
            <person name="Hammon N."/>
            <person name="Israni S."/>
            <person name="Pitluck S."/>
            <person name="Brettin T."/>
            <person name="Bruce D."/>
            <person name="Han C."/>
            <person name="Tapia R."/>
            <person name="Gilna P."/>
            <person name="Schmutz J."/>
            <person name="Larimer F."/>
            <person name="Land M."/>
            <person name="Kyrpides N.C."/>
            <person name="Mavromatis K."/>
            <person name="Richardson P."/>
            <person name="Rohde M."/>
            <person name="Goker M."/>
            <person name="Klenk H.P."/>
            <person name="Zhang Y."/>
            <person name="Roberts G.P."/>
            <person name="Reslewic S."/>
            <person name="Schwartz D.C."/>
        </authorList>
    </citation>
    <scope>NUCLEOTIDE SEQUENCE [LARGE SCALE GENOMIC DNA]</scope>
    <source>
        <strain evidence="3">ATCC 11170 / ATH 1.1.1 / DSM 467 / LMG 4362 / NCIMB 8255 / S1</strain>
    </source>
</reference>
<feature type="transmembrane region" description="Helical" evidence="1">
    <location>
        <begin position="59"/>
        <end position="80"/>
    </location>
</feature>
<accession>Q2RUR5</accession>
<dbReference type="eggNOG" id="ENOG5032RRS">
    <property type="taxonomic scope" value="Bacteria"/>
</dbReference>
<dbReference type="KEGG" id="rru:Rru_A1329"/>
<dbReference type="RefSeq" id="WP_011389084.1">
    <property type="nucleotide sequence ID" value="NC_007643.1"/>
</dbReference>
<feature type="transmembrane region" description="Helical" evidence="1">
    <location>
        <begin position="92"/>
        <end position="109"/>
    </location>
</feature>
<dbReference type="NCBIfam" id="TIGR00807">
    <property type="entry name" value="malonate_madL"/>
    <property type="match status" value="1"/>
</dbReference>
<feature type="transmembrane region" description="Helical" evidence="1">
    <location>
        <begin position="29"/>
        <end position="47"/>
    </location>
</feature>
<organism evidence="2 3">
    <name type="scientific">Rhodospirillum rubrum (strain ATCC 11170 / ATH 1.1.1 / DSM 467 / LMG 4362 / NCIMB 8255 / S1)</name>
    <dbReference type="NCBI Taxonomy" id="269796"/>
    <lineage>
        <taxon>Bacteria</taxon>
        <taxon>Pseudomonadati</taxon>
        <taxon>Pseudomonadota</taxon>
        <taxon>Alphaproteobacteria</taxon>
        <taxon>Rhodospirillales</taxon>
        <taxon>Rhodospirillaceae</taxon>
        <taxon>Rhodospirillum</taxon>
    </lineage>
</organism>
<dbReference type="EMBL" id="CP000230">
    <property type="protein sequence ID" value="ABC22130.1"/>
    <property type="molecule type" value="Genomic_DNA"/>
</dbReference>
<dbReference type="PhylomeDB" id="Q2RUR5"/>
<keyword evidence="3" id="KW-1185">Reference proteome</keyword>
<gene>
    <name evidence="2" type="ordered locus">Rru_A1329</name>
</gene>
<name>Q2RUR5_RHORT</name>
<dbReference type="EnsemblBacteria" id="ABC22130">
    <property type="protein sequence ID" value="ABC22130"/>
    <property type="gene ID" value="Rru_A1329"/>
</dbReference>
<evidence type="ECO:0000256" key="1">
    <source>
        <dbReference type="SAM" id="Phobius"/>
    </source>
</evidence>
<dbReference type="AlphaFoldDB" id="Q2RUR5"/>
<dbReference type="PATRIC" id="fig|269796.9.peg.1397"/>
<dbReference type="InterPro" id="IPR004690">
    <property type="entry name" value="Maln_transptMadL"/>
</dbReference>
<sequence length="129" mass="13206">MVIYGLFLMGLCMLIGNFVGNLFGAMLGISANIGGVGIAMVLLVVISQRLMDKKKLSEAAQAGIGFWSAMYIPIVVAMAAQQNVVSAMNGGALAFVAGLGAVFVGFLLIKPISALGGKSDVAEDSVKGH</sequence>
<proteinExistence type="predicted"/>
<feature type="transmembrane region" description="Helical" evidence="1">
    <location>
        <begin position="5"/>
        <end position="23"/>
    </location>
</feature>
<keyword evidence="1" id="KW-0812">Transmembrane</keyword>
<dbReference type="Pfam" id="PF03817">
    <property type="entry name" value="MadL"/>
    <property type="match status" value="1"/>
</dbReference>
<dbReference type="Proteomes" id="UP000001929">
    <property type="component" value="Chromosome"/>
</dbReference>
<dbReference type="STRING" id="269796.Rru_A1329"/>
<protein>
    <submittedName>
        <fullName evidence="2">Transporter</fullName>
    </submittedName>
</protein>
<dbReference type="HOGENOM" id="CLU_141562_0_0_5"/>
<keyword evidence="1" id="KW-1133">Transmembrane helix</keyword>
<keyword evidence="1" id="KW-0472">Membrane</keyword>
<evidence type="ECO:0000313" key="2">
    <source>
        <dbReference type="EMBL" id="ABC22130.1"/>
    </source>
</evidence>
<evidence type="ECO:0000313" key="3">
    <source>
        <dbReference type="Proteomes" id="UP000001929"/>
    </source>
</evidence>
<dbReference type="GO" id="GO:0016020">
    <property type="term" value="C:membrane"/>
    <property type="evidence" value="ECO:0007669"/>
    <property type="project" value="InterPro"/>
</dbReference>